<name>A0A7S0CAT7_9STRA</name>
<comment type="similarity">
    <text evidence="1">Belongs to the protein kinase superfamily. ADCK protein kinase family.</text>
</comment>
<evidence type="ECO:0000313" key="3">
    <source>
        <dbReference type="EMBL" id="CAD8418215.1"/>
    </source>
</evidence>
<sequence>MEEMSALLSAAASSLAAANTSVAASRVCNVVGKQVISHPPLPISSLLHHKLPLRLYNHHRSINTRATSTSTRQTNNIARIYARRQIDIALASFATLKATSSVFCESPTADQEKPPEWQTNYLATKIAHYAKSSTGLGATKISRFYAATKRIVSLSILATPLLVLLPLGRVNKKIDECKWEYSRFAIEMAGPTFIKLAQWATTRNDLFSREFIENFRVLQDNTRGHSWEQTDELLKRALGKNYGEVIDIQDSSSSSNAEISSKEKDVIGSGCIAQVYKGKLKEQIGNFPKGLDVAVKVQHPGISDKVFVDFYILNKIAGWMEALPYLNLDYLSVQDSVDQFRAVMVPQLDLQCEARNLTRFRRDFGDDDTIHFPQPVNELTTPEVLVETFIHGDPILNCLTSKYTAEERKELAVIGLRSTMKMIFLHDFVHGDLHPGNILVDRNVNVRGSPLRLNMLDCGLVVEMGENEHRNLVNILGAFIKKDGILAGALMIDTAKRCNSTSLDVDLFCAGIQKICADDEDNNFLESVGDYLADICYLACRHKVKLESSFINAALACEIMEGIASNLHPTLLCQEIALPMVLKAEVMHGINDMKKSSFVSKFF</sequence>
<evidence type="ECO:0000256" key="1">
    <source>
        <dbReference type="ARBA" id="ARBA00009670"/>
    </source>
</evidence>
<dbReference type="InterPro" id="IPR004147">
    <property type="entry name" value="ABC1_dom"/>
</dbReference>
<dbReference type="GO" id="GO:0004672">
    <property type="term" value="F:protein kinase activity"/>
    <property type="evidence" value="ECO:0007669"/>
    <property type="project" value="InterPro"/>
</dbReference>
<gene>
    <name evidence="3" type="ORF">PINE0816_LOCUS14350</name>
</gene>
<evidence type="ECO:0000259" key="2">
    <source>
        <dbReference type="PROSITE" id="PS50011"/>
    </source>
</evidence>
<accession>A0A7S0CAT7</accession>
<proteinExistence type="inferred from homology"/>
<dbReference type="GO" id="GO:0005524">
    <property type="term" value="F:ATP binding"/>
    <property type="evidence" value="ECO:0007669"/>
    <property type="project" value="InterPro"/>
</dbReference>
<dbReference type="PROSITE" id="PS50011">
    <property type="entry name" value="PROTEIN_KINASE_DOM"/>
    <property type="match status" value="1"/>
</dbReference>
<dbReference type="GO" id="GO:0005739">
    <property type="term" value="C:mitochondrion"/>
    <property type="evidence" value="ECO:0007669"/>
    <property type="project" value="TreeGrafter"/>
</dbReference>
<dbReference type="InterPro" id="IPR000719">
    <property type="entry name" value="Prot_kinase_dom"/>
</dbReference>
<dbReference type="PANTHER" id="PTHR45890">
    <property type="entry name" value="AARF DOMAIN CONTAINING KINASE 2 (PREDICTED)"/>
    <property type="match status" value="1"/>
</dbReference>
<reference evidence="3" key="1">
    <citation type="submission" date="2021-01" db="EMBL/GenBank/DDBJ databases">
        <authorList>
            <person name="Corre E."/>
            <person name="Pelletier E."/>
            <person name="Niang G."/>
            <person name="Scheremetjew M."/>
            <person name="Finn R."/>
            <person name="Kale V."/>
            <person name="Holt S."/>
            <person name="Cochrane G."/>
            <person name="Meng A."/>
            <person name="Brown T."/>
            <person name="Cohen L."/>
        </authorList>
    </citation>
    <scope>NUCLEOTIDE SEQUENCE</scope>
    <source>
        <strain evidence="3">CCAP1064/1</strain>
    </source>
</reference>
<dbReference type="EMBL" id="HBEL01030749">
    <property type="protein sequence ID" value="CAD8418215.1"/>
    <property type="molecule type" value="Transcribed_RNA"/>
</dbReference>
<dbReference type="Pfam" id="PF03109">
    <property type="entry name" value="ABC1"/>
    <property type="match status" value="1"/>
</dbReference>
<dbReference type="Gene3D" id="1.10.510.10">
    <property type="entry name" value="Transferase(Phosphotransferase) domain 1"/>
    <property type="match status" value="1"/>
</dbReference>
<dbReference type="CDD" id="cd13971">
    <property type="entry name" value="ADCK2-like"/>
    <property type="match status" value="1"/>
</dbReference>
<dbReference type="InterPro" id="IPR044095">
    <property type="entry name" value="ADCK2_dom"/>
</dbReference>
<dbReference type="InterPro" id="IPR011009">
    <property type="entry name" value="Kinase-like_dom_sf"/>
</dbReference>
<organism evidence="3">
    <name type="scientific">Proboscia inermis</name>
    <dbReference type="NCBI Taxonomy" id="420281"/>
    <lineage>
        <taxon>Eukaryota</taxon>
        <taxon>Sar</taxon>
        <taxon>Stramenopiles</taxon>
        <taxon>Ochrophyta</taxon>
        <taxon>Bacillariophyta</taxon>
        <taxon>Coscinodiscophyceae</taxon>
        <taxon>Rhizosoleniophycidae</taxon>
        <taxon>Rhizosoleniales</taxon>
        <taxon>Rhizosoleniaceae</taxon>
        <taxon>Proboscia</taxon>
    </lineage>
</organism>
<dbReference type="SUPFAM" id="SSF56112">
    <property type="entry name" value="Protein kinase-like (PK-like)"/>
    <property type="match status" value="1"/>
</dbReference>
<protein>
    <recommendedName>
        <fullName evidence="2">Protein kinase domain-containing protein</fullName>
    </recommendedName>
</protein>
<dbReference type="InterPro" id="IPR052402">
    <property type="entry name" value="ADCK_kinase"/>
</dbReference>
<feature type="domain" description="Protein kinase" evidence="2">
    <location>
        <begin position="261"/>
        <end position="603"/>
    </location>
</feature>
<dbReference type="PANTHER" id="PTHR45890:SF1">
    <property type="entry name" value="AARF DOMAIN CONTAINING KINASE 2"/>
    <property type="match status" value="1"/>
</dbReference>
<dbReference type="AlphaFoldDB" id="A0A7S0CAT7"/>